<evidence type="ECO:0000313" key="1">
    <source>
        <dbReference type="EMBL" id="ANF58155.1"/>
    </source>
</evidence>
<accession>A0A172YGT2</accession>
<protein>
    <submittedName>
        <fullName evidence="1">Uncharacterized protein</fullName>
    </submittedName>
</protein>
<organism evidence="1 2">
    <name type="scientific">Halotalea alkalilenta</name>
    <dbReference type="NCBI Taxonomy" id="376489"/>
    <lineage>
        <taxon>Bacteria</taxon>
        <taxon>Pseudomonadati</taxon>
        <taxon>Pseudomonadota</taxon>
        <taxon>Gammaproteobacteria</taxon>
        <taxon>Oceanospirillales</taxon>
        <taxon>Halomonadaceae</taxon>
        <taxon>Halotalea</taxon>
    </lineage>
</organism>
<reference evidence="1 2" key="1">
    <citation type="submission" date="2016-04" db="EMBL/GenBank/DDBJ databases">
        <title>Complete Genome Sequence of Halotalea alkalilenta IHB B 13600.</title>
        <authorList>
            <person name="Swarnkar M.K."/>
            <person name="Sharma A."/>
            <person name="Kaushal K."/>
            <person name="Soni R."/>
            <person name="Rana S."/>
            <person name="Singh A.K."/>
            <person name="Gulati A."/>
        </authorList>
    </citation>
    <scope>NUCLEOTIDE SEQUENCE [LARGE SCALE GENOMIC DNA]</scope>
    <source>
        <strain evidence="1 2">IHB B 13600</strain>
    </source>
</reference>
<evidence type="ECO:0000313" key="2">
    <source>
        <dbReference type="Proteomes" id="UP000077875"/>
    </source>
</evidence>
<dbReference type="KEGG" id="haa:A5892_12325"/>
<proteinExistence type="predicted"/>
<sequence length="59" mass="6709">MLFAARNAIPAGAATHDREEIANIYHSITADYSTGSSGLARRFIWKKRVYMAGAYWHHR</sequence>
<gene>
    <name evidence="1" type="ORF">A5892_12325</name>
</gene>
<keyword evidence="2" id="KW-1185">Reference proteome</keyword>
<dbReference type="AlphaFoldDB" id="A0A172YGT2"/>
<dbReference type="EMBL" id="CP015243">
    <property type="protein sequence ID" value="ANF58155.1"/>
    <property type="molecule type" value="Genomic_DNA"/>
</dbReference>
<name>A0A172YGT2_9GAMM</name>
<dbReference type="Proteomes" id="UP000077875">
    <property type="component" value="Chromosome"/>
</dbReference>